<dbReference type="InterPro" id="IPR016181">
    <property type="entry name" value="Acyl_CoA_acyltransferase"/>
</dbReference>
<sequence>MPAVTMPDEALGNVAASAPARLRPTILSAAARSEALRLWRAIEHGLPEVPLMCSADWTETWLNHYGEVVPHRFVVMFREHAPMAIVLLTLGVEARRGVIPVHAWHVGTAGELDTESVCIEFNALLCHPEDRPHVWHALETCLEQEDEWDELRFDGVSEHDLPFAATSSNGWEIVRKKARYMDLDEVRRSGRELLSVLGDSTRNSIRQNLRFFSPWQSEWSTSVEHARDIFEEMVQLHQVRWQAEGQPGCYASPRFTAFHRELLDRLVPRQAMALLRLRSPVETLGCVQLLMDRGRALVYQGGRSLRHPKRSPGLLADYLAMAECLARGYRAYDFMAGDSMHKQRLTTHTLDLIWAVRRRPRWKFSLMNRLKQIKRWLRTLQQ</sequence>
<name>A0A7C4LMC4_9PLAN</name>
<dbReference type="AlphaFoldDB" id="A0A7C4LMC4"/>
<evidence type="ECO:0000259" key="1">
    <source>
        <dbReference type="Pfam" id="PF13480"/>
    </source>
</evidence>
<feature type="domain" description="BioF2-like acetyltransferase" evidence="1">
    <location>
        <begin position="200"/>
        <end position="342"/>
    </location>
</feature>
<dbReference type="GO" id="GO:0016740">
    <property type="term" value="F:transferase activity"/>
    <property type="evidence" value="ECO:0007669"/>
    <property type="project" value="UniProtKB-KW"/>
</dbReference>
<proteinExistence type="predicted"/>
<accession>A0A7C4LMC4</accession>
<protein>
    <submittedName>
        <fullName evidence="2">GNAT family N-acetyltransferase</fullName>
    </submittedName>
</protein>
<comment type="caution">
    <text evidence="2">The sequence shown here is derived from an EMBL/GenBank/DDBJ whole genome shotgun (WGS) entry which is preliminary data.</text>
</comment>
<keyword evidence="2" id="KW-0808">Transferase</keyword>
<dbReference type="Pfam" id="PF13480">
    <property type="entry name" value="Acetyltransf_6"/>
    <property type="match status" value="1"/>
</dbReference>
<dbReference type="Gene3D" id="3.40.630.30">
    <property type="match status" value="1"/>
</dbReference>
<gene>
    <name evidence="2" type="ORF">ENS64_14300</name>
</gene>
<reference evidence="2" key="1">
    <citation type="journal article" date="2020" name="mSystems">
        <title>Genome- and Community-Level Interaction Insights into Carbon Utilization and Element Cycling Functions of Hydrothermarchaeota in Hydrothermal Sediment.</title>
        <authorList>
            <person name="Zhou Z."/>
            <person name="Liu Y."/>
            <person name="Xu W."/>
            <person name="Pan J."/>
            <person name="Luo Z.H."/>
            <person name="Li M."/>
        </authorList>
    </citation>
    <scope>NUCLEOTIDE SEQUENCE [LARGE SCALE GENOMIC DNA]</scope>
    <source>
        <strain evidence="2">SpSt-508</strain>
    </source>
</reference>
<dbReference type="InterPro" id="IPR038740">
    <property type="entry name" value="BioF2-like_GNAT_dom"/>
</dbReference>
<organism evidence="2">
    <name type="scientific">Schlesneria paludicola</name>
    <dbReference type="NCBI Taxonomy" id="360056"/>
    <lineage>
        <taxon>Bacteria</taxon>
        <taxon>Pseudomonadati</taxon>
        <taxon>Planctomycetota</taxon>
        <taxon>Planctomycetia</taxon>
        <taxon>Planctomycetales</taxon>
        <taxon>Planctomycetaceae</taxon>
        <taxon>Schlesneria</taxon>
    </lineage>
</organism>
<dbReference type="EMBL" id="DSVQ01000016">
    <property type="protein sequence ID" value="HGT40413.1"/>
    <property type="molecule type" value="Genomic_DNA"/>
</dbReference>
<dbReference type="SUPFAM" id="SSF55729">
    <property type="entry name" value="Acyl-CoA N-acyltransferases (Nat)"/>
    <property type="match status" value="1"/>
</dbReference>
<evidence type="ECO:0000313" key="2">
    <source>
        <dbReference type="EMBL" id="HGT40413.1"/>
    </source>
</evidence>